<dbReference type="Proteomes" id="UP000635565">
    <property type="component" value="Unassembled WGS sequence"/>
</dbReference>
<reference evidence="1 2" key="1">
    <citation type="journal article" date="2021" name="Int. J. Syst. Evol. Microbiol.">
        <title>Reticulibacter mediterranei gen. nov., sp. nov., within the new family Reticulibacteraceae fam. nov., and Ktedonospora formicarum gen. nov., sp. nov., Ktedonobacter robiniae sp. nov., Dictyobacter formicarum sp. nov. and Dictyobacter arantiisoli sp. nov., belonging to the class Ktedonobacteria.</title>
        <authorList>
            <person name="Yabe S."/>
            <person name="Zheng Y."/>
            <person name="Wang C.M."/>
            <person name="Sakai Y."/>
            <person name="Abe K."/>
            <person name="Yokota A."/>
            <person name="Donadio S."/>
            <person name="Cavaletti L."/>
            <person name="Monciardini P."/>
        </authorList>
    </citation>
    <scope>NUCLEOTIDE SEQUENCE [LARGE SCALE GENOMIC DNA]</scope>
    <source>
        <strain evidence="1 2">SOSP1-9</strain>
    </source>
</reference>
<protein>
    <submittedName>
        <fullName evidence="1">Uncharacterized protein</fullName>
    </submittedName>
</protein>
<gene>
    <name evidence="1" type="ORF">KSZ_74040</name>
</gene>
<evidence type="ECO:0000313" key="2">
    <source>
        <dbReference type="Proteomes" id="UP000635565"/>
    </source>
</evidence>
<evidence type="ECO:0000313" key="1">
    <source>
        <dbReference type="EMBL" id="GHO89398.1"/>
    </source>
</evidence>
<dbReference type="EMBL" id="BNJJ01000036">
    <property type="protein sequence ID" value="GHO89398.1"/>
    <property type="molecule type" value="Genomic_DNA"/>
</dbReference>
<proteinExistence type="predicted"/>
<organism evidence="1 2">
    <name type="scientific">Dictyobacter formicarum</name>
    <dbReference type="NCBI Taxonomy" id="2778368"/>
    <lineage>
        <taxon>Bacteria</taxon>
        <taxon>Bacillati</taxon>
        <taxon>Chloroflexota</taxon>
        <taxon>Ktedonobacteria</taxon>
        <taxon>Ktedonobacterales</taxon>
        <taxon>Dictyobacteraceae</taxon>
        <taxon>Dictyobacter</taxon>
    </lineage>
</organism>
<sequence>MADTLDVDFTFRTEQAPIYWWTIMCDVLASYHFAFNSPDHPAGQSSYTYYRYNPPYTEDIEEIESCIGSFQDVSDEVRAERGSVVALFWQTEGDGESMEMDFGFTPEKEMKRIGVLITIPGGQLRDVQVEKAHARQKHLFACTKALIEACQPETGEIYWETSSFNLTPWAVIGETAEPLFAPHPYCPAIYDDNQRLLKQPLQNGSKTLFYLDPVPVLRRQDQNKYWQFYSLQEEDNT</sequence>
<keyword evidence="2" id="KW-1185">Reference proteome</keyword>
<comment type="caution">
    <text evidence="1">The sequence shown here is derived from an EMBL/GenBank/DDBJ whole genome shotgun (WGS) entry which is preliminary data.</text>
</comment>
<accession>A0ABQ3VUA2</accession>
<name>A0ABQ3VUA2_9CHLR</name>
<dbReference type="RefSeq" id="WP_201366920.1">
    <property type="nucleotide sequence ID" value="NZ_BNJJ01000036.1"/>
</dbReference>